<dbReference type="EMBL" id="SLYC01000030">
    <property type="protein sequence ID" value="TCQ00527.1"/>
    <property type="molecule type" value="Genomic_DNA"/>
</dbReference>
<dbReference type="SUPFAM" id="SSF141868">
    <property type="entry name" value="EAL domain-like"/>
    <property type="match status" value="1"/>
</dbReference>
<keyword evidence="5" id="KW-0175">Coiled coil</keyword>
<evidence type="ECO:0000256" key="1">
    <source>
        <dbReference type="ARBA" id="ARBA00004370"/>
    </source>
</evidence>
<dbReference type="InterPro" id="IPR006189">
    <property type="entry name" value="CHASE_dom"/>
</dbReference>
<protein>
    <submittedName>
        <fullName evidence="10">Diguanylate cyclase (GGDEF)-like protein</fullName>
    </submittedName>
</protein>
<keyword evidence="4 6" id="KW-0472">Membrane</keyword>
<evidence type="ECO:0000259" key="8">
    <source>
        <dbReference type="PROSITE" id="PS50883"/>
    </source>
</evidence>
<dbReference type="Pfam" id="PF00563">
    <property type="entry name" value="EAL"/>
    <property type="match status" value="1"/>
</dbReference>
<evidence type="ECO:0000259" key="7">
    <source>
        <dbReference type="PROSITE" id="PS50839"/>
    </source>
</evidence>
<dbReference type="Proteomes" id="UP000295504">
    <property type="component" value="Unassembled WGS sequence"/>
</dbReference>
<dbReference type="CDD" id="cd01949">
    <property type="entry name" value="GGDEF"/>
    <property type="match status" value="1"/>
</dbReference>
<name>A0A4R2TEN4_9FIRM</name>
<dbReference type="Gene3D" id="3.20.20.450">
    <property type="entry name" value="EAL domain"/>
    <property type="match status" value="1"/>
</dbReference>
<gene>
    <name evidence="10" type="ORF">EDD79_103015</name>
</gene>
<feature type="domain" description="CHASE" evidence="7">
    <location>
        <begin position="107"/>
        <end position="204"/>
    </location>
</feature>
<dbReference type="CDD" id="cd01948">
    <property type="entry name" value="EAL"/>
    <property type="match status" value="1"/>
</dbReference>
<dbReference type="Gene3D" id="3.30.70.270">
    <property type="match status" value="1"/>
</dbReference>
<keyword evidence="11" id="KW-1185">Reference proteome</keyword>
<evidence type="ECO:0000256" key="2">
    <source>
        <dbReference type="ARBA" id="ARBA00022692"/>
    </source>
</evidence>
<evidence type="ECO:0000256" key="3">
    <source>
        <dbReference type="ARBA" id="ARBA00022989"/>
    </source>
</evidence>
<dbReference type="OrthoDB" id="9762141at2"/>
<keyword evidence="3 6" id="KW-1133">Transmembrane helix</keyword>
<dbReference type="Pfam" id="PF03924">
    <property type="entry name" value="CHASE"/>
    <property type="match status" value="1"/>
</dbReference>
<sequence>MFKGNKKNVVPIVSALIVLLLFYLASMLENNRADIFERNKLKDELIVVKSNLESIITSRITTVNGIIAFAEINKNFTQEQYESFAEGIYYSVNDVVKNVSYISDTTITHIYPYEEYKHAIGWDLSEVPEQLPSILYAKNRGKSVLSAPVDLVQGGTGMIIRVPVIVSSGYLGQVSIVFDYDKVLTYSGIEKLSNNNYLELFIYDVVNGGKKTIWSNVDRNLNYRIYETVNLYESEIYMSIAPKRGWGVKTILEYMLLIVGFIASLLTYLALRKLYENKETLYLMNIHLEHTIDQLTASQKQLKNKLNEVKLKEKHIQFLADHDSLTGLYNRRKFIELLEDKLESESEGTILLVDIDDFKNINDSMGHIYGDNVLQYFSSQLQSDLPNFARAYRIGGDEFIIIFDNIVTKREITPCIELVVECFNNIDAINNQISLSIGVVFFPEHGATVEDLLIKVDIAMYSAKNSGKNKFSIFDESMLFEFNEKIRIEQLIRSALDNEWFFIEYQPIIDKSTGETSSFEALIRMSEPKLMPNQFISIAERTGLIIQIGRWVIKEVIEQLKNWKINGYNLKPIAVNLSPKQIYDGNLVEFLESQLKINNIDPSLIEIEITENVLIENGDSNIVTLQRIKDLGITISLDDFGTNYSSLNYLTYMPVDKIKIDKNFKDKFINFKNNQFLEGIVFLAHTLNLKVVIEGVEDEDEYSILKKGESDFLQGYLFSRPLKKEDATKFLTKN</sequence>
<evidence type="ECO:0000313" key="10">
    <source>
        <dbReference type="EMBL" id="TCQ00527.1"/>
    </source>
</evidence>
<feature type="domain" description="GGDEF" evidence="9">
    <location>
        <begin position="346"/>
        <end position="476"/>
    </location>
</feature>
<dbReference type="PANTHER" id="PTHR33121">
    <property type="entry name" value="CYCLIC DI-GMP PHOSPHODIESTERASE PDEF"/>
    <property type="match status" value="1"/>
</dbReference>
<evidence type="ECO:0000256" key="5">
    <source>
        <dbReference type="SAM" id="Coils"/>
    </source>
</evidence>
<evidence type="ECO:0000259" key="9">
    <source>
        <dbReference type="PROSITE" id="PS50887"/>
    </source>
</evidence>
<comment type="caution">
    <text evidence="10">The sequence shown here is derived from an EMBL/GenBank/DDBJ whole genome shotgun (WGS) entry which is preliminary data.</text>
</comment>
<dbReference type="InterPro" id="IPR035919">
    <property type="entry name" value="EAL_sf"/>
</dbReference>
<feature type="coiled-coil region" evidence="5">
    <location>
        <begin position="285"/>
        <end position="312"/>
    </location>
</feature>
<feature type="transmembrane region" description="Helical" evidence="6">
    <location>
        <begin position="251"/>
        <end position="271"/>
    </location>
</feature>
<dbReference type="PROSITE" id="PS50839">
    <property type="entry name" value="CHASE"/>
    <property type="match status" value="1"/>
</dbReference>
<dbReference type="InterPro" id="IPR001633">
    <property type="entry name" value="EAL_dom"/>
</dbReference>
<dbReference type="GO" id="GO:0007165">
    <property type="term" value="P:signal transduction"/>
    <property type="evidence" value="ECO:0007669"/>
    <property type="project" value="UniProtKB-ARBA"/>
</dbReference>
<feature type="domain" description="EAL" evidence="8">
    <location>
        <begin position="485"/>
        <end position="734"/>
    </location>
</feature>
<dbReference type="InterPro" id="IPR050706">
    <property type="entry name" value="Cyclic-di-GMP_PDE-like"/>
</dbReference>
<dbReference type="SUPFAM" id="SSF55073">
    <property type="entry name" value="Nucleotide cyclase"/>
    <property type="match status" value="1"/>
</dbReference>
<dbReference type="GO" id="GO:0071111">
    <property type="term" value="F:cyclic-guanylate-specific phosphodiesterase activity"/>
    <property type="evidence" value="ECO:0007669"/>
    <property type="project" value="InterPro"/>
</dbReference>
<dbReference type="Pfam" id="PF00990">
    <property type="entry name" value="GGDEF"/>
    <property type="match status" value="1"/>
</dbReference>
<evidence type="ECO:0000256" key="6">
    <source>
        <dbReference type="SAM" id="Phobius"/>
    </source>
</evidence>
<dbReference type="GO" id="GO:0016020">
    <property type="term" value="C:membrane"/>
    <property type="evidence" value="ECO:0007669"/>
    <property type="project" value="UniProtKB-SubCell"/>
</dbReference>
<dbReference type="PANTHER" id="PTHR33121:SF70">
    <property type="entry name" value="SIGNALING PROTEIN YKOW"/>
    <property type="match status" value="1"/>
</dbReference>
<dbReference type="AlphaFoldDB" id="A0A4R2TEN4"/>
<dbReference type="InterPro" id="IPR000160">
    <property type="entry name" value="GGDEF_dom"/>
</dbReference>
<dbReference type="PROSITE" id="PS50887">
    <property type="entry name" value="GGDEF"/>
    <property type="match status" value="1"/>
</dbReference>
<dbReference type="SMART" id="SM01079">
    <property type="entry name" value="CHASE"/>
    <property type="match status" value="1"/>
</dbReference>
<reference evidence="10 11" key="1">
    <citation type="submission" date="2019-03" db="EMBL/GenBank/DDBJ databases">
        <title>Genomic Encyclopedia of Type Strains, Phase IV (KMG-IV): sequencing the most valuable type-strain genomes for metagenomic binning, comparative biology and taxonomic classification.</title>
        <authorList>
            <person name="Goeker M."/>
        </authorList>
    </citation>
    <scope>NUCLEOTIDE SEQUENCE [LARGE SCALE GENOMIC DNA]</scope>
    <source>
        <strain evidence="10 11">DSM 100013</strain>
    </source>
</reference>
<dbReference type="InterPro" id="IPR043128">
    <property type="entry name" value="Rev_trsase/Diguanyl_cyclase"/>
</dbReference>
<dbReference type="SMART" id="SM00052">
    <property type="entry name" value="EAL"/>
    <property type="match status" value="1"/>
</dbReference>
<dbReference type="SMART" id="SM00267">
    <property type="entry name" value="GGDEF"/>
    <property type="match status" value="1"/>
</dbReference>
<dbReference type="NCBIfam" id="TIGR00254">
    <property type="entry name" value="GGDEF"/>
    <property type="match status" value="1"/>
</dbReference>
<evidence type="ECO:0000313" key="11">
    <source>
        <dbReference type="Proteomes" id="UP000295504"/>
    </source>
</evidence>
<comment type="subcellular location">
    <subcellularLocation>
        <location evidence="1">Membrane</location>
    </subcellularLocation>
</comment>
<dbReference type="InterPro" id="IPR042240">
    <property type="entry name" value="CHASE_sf"/>
</dbReference>
<proteinExistence type="predicted"/>
<feature type="transmembrane region" description="Helical" evidence="6">
    <location>
        <begin position="12"/>
        <end position="28"/>
    </location>
</feature>
<dbReference type="InterPro" id="IPR029787">
    <property type="entry name" value="Nucleotide_cyclase"/>
</dbReference>
<keyword evidence="2 6" id="KW-0812">Transmembrane</keyword>
<dbReference type="RefSeq" id="WP_132849034.1">
    <property type="nucleotide sequence ID" value="NZ_CP058648.1"/>
</dbReference>
<organism evidence="10 11">
    <name type="scientific">Serpentinicella alkaliphila</name>
    <dbReference type="NCBI Taxonomy" id="1734049"/>
    <lineage>
        <taxon>Bacteria</taxon>
        <taxon>Bacillati</taxon>
        <taxon>Bacillota</taxon>
        <taxon>Clostridia</taxon>
        <taxon>Peptostreptococcales</taxon>
        <taxon>Natronincolaceae</taxon>
        <taxon>Serpentinicella</taxon>
    </lineage>
</organism>
<dbReference type="Gene3D" id="3.30.450.350">
    <property type="entry name" value="CHASE domain"/>
    <property type="match status" value="1"/>
</dbReference>
<evidence type="ECO:0000256" key="4">
    <source>
        <dbReference type="ARBA" id="ARBA00023136"/>
    </source>
</evidence>
<dbReference type="PROSITE" id="PS50883">
    <property type="entry name" value="EAL"/>
    <property type="match status" value="1"/>
</dbReference>
<accession>A0A4R2TEN4</accession>